<keyword evidence="5" id="KW-0479">Metal-binding</keyword>
<dbReference type="GO" id="GO:0046872">
    <property type="term" value="F:metal ion binding"/>
    <property type="evidence" value="ECO:0007669"/>
    <property type="project" value="UniProtKB-KW"/>
</dbReference>
<dbReference type="Pfam" id="PF14031">
    <property type="entry name" value="D-ser_dehydrat"/>
    <property type="match status" value="1"/>
</dbReference>
<feature type="compositionally biased region" description="Polar residues" evidence="14">
    <location>
        <begin position="266"/>
        <end position="277"/>
    </location>
</feature>
<comment type="function">
    <text evidence="10">Catalyzes the conversion of D-serine to pyruvate and ammonia. May play a role in D-serine detoxification.</text>
</comment>
<dbReference type="InterPro" id="IPR013087">
    <property type="entry name" value="Znf_C2H2_type"/>
</dbReference>
<dbReference type="InterPro" id="IPR029066">
    <property type="entry name" value="PLP-binding_barrel"/>
</dbReference>
<dbReference type="InterPro" id="IPR026956">
    <property type="entry name" value="D-ser_dehydrat-like_dom"/>
</dbReference>
<sequence>MEGDIKEVAQQCVNLFTQCLKIPTLMENEWAENRLADMNLWISGTGACARGRASLDWRLASRPEARDVIVNLLRLLSTVIEDCTIRSRNQGFSRSYHDEEDLASSEHEKPGRSFSPWSDDSSSDSQSTDRHELRKPSGNLLYESMYNIESMLDQLSRVAVAIRRSGRRSRWQKADQLFNATEHQELEGHLVGMLLFQLKGRTQERDPSKLDEVQLRLVHCNLKRRNRFLYSQKHAMGLDVGCVRHTPVSKPAGSAQKETPERKPSPKSSGNSPVHANKTIITGTSASRLSDGFQLPHLDHAISVTSSAVSSTALNIDYPRPPQLKDDARLFRCPCCCEALPVTMTENIRWRKHIEDDLSPYTCVLAGCDQPYVLYNTKDSWRQHMLKDHSSVTYWTCFVCGDGSQFSDRDAFVQHTETFHAATIPPAHIAVLVELSKKTMPSAIRRCSLCNWPDDDGVEVEKEALFNHIATEVHSFSLRALPWADSNGRGSDEIIYNSSEKVYDWLIKNDIQVNPSIERPPCEKMLWYDDYFQQNAYFDCSSEVSSSNELDPDGSRQNELDGLRKADEIESRGQKSEANAESGLSSSTSNTEEDDGEQTKKLEIPMESRKIKLIEKNSDAQQASSKASATTSRQKPVRGFSQLAYFFAEGSEKISARVVLDTTSEDSFMSYRIATQLGVPFQLVLPKVLVPFRNDAVNQTSFTTQYQIKVDWHFGQKAKSYTTNFLVLDMDEPPPSQESLQRYYIGKDISSVPKPAVVLDVAIIKRHCASMLDAVKALDVGFRAHVKTHKTPQVARLQAGEDKSIPANFVISTLLEGETLLPLFKDLRESGRKVNVLYGIPLVPSQVPRLAALARELGEGSISVMIDHPDQVQYLTEFRQLAGHAAAVFLKVDSGYHRAGLPPSMLNKGGLIEKVIEGEREGTLVLLGVYSHNSLSYGGDTPEEVMGFLMQEITGCREALRKNKDSFALPGGKGRELVVSVGATPQVVVVKKLLEEEGQLNEEARRLKNLLHEKDVDGELSIKVELHAGVYPVLDMQQLGTNIHPTGDAEKEVGISVVAEVCSVYNDAERSKPEALVAAGSLALGREPCKSYPGWGVVGDWRREKGSSRLIVDRISQEHAIVAWEVGDGPAIPLKVGQTVRIYPNHACVTGAMYGWYLVVDSSRDGDGSTIVDVWPRPTGW</sequence>
<name>A0A505I8D4_ASPNG</name>
<gene>
    <name evidence="17" type="ORF">CAN33_0026330</name>
</gene>
<dbReference type="SMART" id="SM00355">
    <property type="entry name" value="ZnF_C2H2"/>
    <property type="match status" value="2"/>
</dbReference>
<evidence type="ECO:0000256" key="3">
    <source>
        <dbReference type="ARBA" id="ARBA00005323"/>
    </source>
</evidence>
<evidence type="ECO:0000256" key="4">
    <source>
        <dbReference type="ARBA" id="ARBA00022575"/>
    </source>
</evidence>
<dbReference type="VEuPathDB" id="FungiDB:An14g01510"/>
<dbReference type="CDD" id="cd00303">
    <property type="entry name" value="retropepsin_like"/>
    <property type="match status" value="1"/>
</dbReference>
<feature type="compositionally biased region" description="Polar residues" evidence="14">
    <location>
        <begin position="576"/>
        <end position="590"/>
    </location>
</feature>
<feature type="domain" description="C2H2-type" evidence="15">
    <location>
        <begin position="395"/>
        <end position="420"/>
    </location>
</feature>
<feature type="region of interest" description="Disordered" evidence="14">
    <location>
        <begin position="543"/>
        <end position="607"/>
    </location>
</feature>
<feature type="domain" description="D-serine dehydratase-like" evidence="16">
    <location>
        <begin position="1054"/>
        <end position="1161"/>
    </location>
</feature>
<keyword evidence="7" id="KW-0663">Pyridoxal phosphate</keyword>
<dbReference type="VEuPathDB" id="FungiDB:ATCC64974_1380"/>
<organism evidence="17 18">
    <name type="scientific">Aspergillus niger</name>
    <dbReference type="NCBI Taxonomy" id="5061"/>
    <lineage>
        <taxon>Eukaryota</taxon>
        <taxon>Fungi</taxon>
        <taxon>Dikarya</taxon>
        <taxon>Ascomycota</taxon>
        <taxon>Pezizomycotina</taxon>
        <taxon>Eurotiomycetes</taxon>
        <taxon>Eurotiomycetidae</taxon>
        <taxon>Eurotiales</taxon>
        <taxon>Aspergillaceae</taxon>
        <taxon>Aspergillus</taxon>
        <taxon>Aspergillus subgen. Circumdati</taxon>
    </lineage>
</organism>
<evidence type="ECO:0000256" key="10">
    <source>
        <dbReference type="ARBA" id="ARBA00055764"/>
    </source>
</evidence>
<dbReference type="EMBL" id="NKJJ02000005">
    <property type="protein sequence ID" value="TPR07189.1"/>
    <property type="molecule type" value="Genomic_DNA"/>
</dbReference>
<evidence type="ECO:0000256" key="6">
    <source>
        <dbReference type="ARBA" id="ARBA00022833"/>
    </source>
</evidence>
<proteinExistence type="inferred from homology"/>
<evidence type="ECO:0000256" key="1">
    <source>
        <dbReference type="ARBA" id="ARBA00001933"/>
    </source>
</evidence>
<dbReference type="VEuPathDB" id="FungiDB:An14g01500"/>
<dbReference type="GO" id="GO:0036088">
    <property type="term" value="P:D-serine catabolic process"/>
    <property type="evidence" value="ECO:0007669"/>
    <property type="project" value="TreeGrafter"/>
</dbReference>
<evidence type="ECO:0000313" key="18">
    <source>
        <dbReference type="Proteomes" id="UP000197666"/>
    </source>
</evidence>
<comment type="similarity">
    <text evidence="3">Belongs to the DSD1 family.</text>
</comment>
<keyword evidence="6" id="KW-0862">Zinc</keyword>
<comment type="catalytic activity">
    <reaction evidence="9">
        <text>D-serine = pyruvate + NH4(+)</text>
        <dbReference type="Rhea" id="RHEA:13977"/>
        <dbReference type="ChEBI" id="CHEBI:15361"/>
        <dbReference type="ChEBI" id="CHEBI:28938"/>
        <dbReference type="ChEBI" id="CHEBI:35247"/>
        <dbReference type="EC" id="4.3.1.18"/>
    </reaction>
    <physiologicalReaction direction="left-to-right" evidence="9">
        <dbReference type="Rhea" id="RHEA:13978"/>
    </physiologicalReaction>
</comment>
<evidence type="ECO:0000256" key="8">
    <source>
        <dbReference type="ARBA" id="ARBA00023239"/>
    </source>
</evidence>
<dbReference type="EC" id="4.3.1.18" evidence="11"/>
<dbReference type="VEuPathDB" id="FungiDB:ASPNIDRAFT2_1115454"/>
<feature type="compositionally biased region" description="Basic and acidic residues" evidence="14">
    <location>
        <begin position="597"/>
        <end position="607"/>
    </location>
</feature>
<dbReference type="Gene3D" id="3.20.20.10">
    <property type="entry name" value="Alanine racemase"/>
    <property type="match status" value="1"/>
</dbReference>
<evidence type="ECO:0000256" key="11">
    <source>
        <dbReference type="ARBA" id="ARBA00066349"/>
    </source>
</evidence>
<comment type="cofactor">
    <cofactor evidence="2">
        <name>Zn(2+)</name>
        <dbReference type="ChEBI" id="CHEBI:29105"/>
    </cofactor>
</comment>
<dbReference type="VEuPathDB" id="FungiDB:M747DRAFT_366182"/>
<evidence type="ECO:0000256" key="5">
    <source>
        <dbReference type="ARBA" id="ARBA00022723"/>
    </source>
</evidence>
<evidence type="ECO:0000256" key="2">
    <source>
        <dbReference type="ARBA" id="ARBA00001947"/>
    </source>
</evidence>
<accession>A0A505I8D4</accession>
<dbReference type="VEuPathDB" id="FungiDB:M747DRAFT_348055"/>
<feature type="region of interest" description="Disordered" evidence="14">
    <location>
        <begin position="96"/>
        <end position="134"/>
    </location>
</feature>
<dbReference type="PANTHER" id="PTHR28004">
    <property type="entry name" value="ZGC:162816-RELATED"/>
    <property type="match status" value="1"/>
</dbReference>
<feature type="compositionally biased region" description="Low complexity" evidence="14">
    <location>
        <begin position="113"/>
        <end position="126"/>
    </location>
</feature>
<dbReference type="VEuPathDB" id="FungiDB:ATCC64974_97090"/>
<evidence type="ECO:0000313" key="17">
    <source>
        <dbReference type="EMBL" id="TPR07189.1"/>
    </source>
</evidence>
<dbReference type="SMART" id="SM01119">
    <property type="entry name" value="D-ser_dehydrat"/>
    <property type="match status" value="1"/>
</dbReference>
<feature type="domain" description="C2H2-type" evidence="15">
    <location>
        <begin position="361"/>
        <end position="389"/>
    </location>
</feature>
<comment type="cofactor">
    <cofactor evidence="1">
        <name>pyridoxal 5'-phosphate</name>
        <dbReference type="ChEBI" id="CHEBI:597326"/>
    </cofactor>
</comment>
<dbReference type="InterPro" id="IPR001608">
    <property type="entry name" value="Ala_racemase_N"/>
</dbReference>
<evidence type="ECO:0000259" key="15">
    <source>
        <dbReference type="SMART" id="SM00355"/>
    </source>
</evidence>
<feature type="region of interest" description="Disordered" evidence="14">
    <location>
        <begin position="248"/>
        <end position="277"/>
    </location>
</feature>
<evidence type="ECO:0000256" key="13">
    <source>
        <dbReference type="ARBA" id="ARBA00075219"/>
    </source>
</evidence>
<dbReference type="InterPro" id="IPR042208">
    <property type="entry name" value="D-ser_dehydrat-like_sf"/>
</dbReference>
<dbReference type="FunFam" id="3.20.20.10:FF:000016">
    <property type="entry name" value="D-serine dehydratase"/>
    <property type="match status" value="1"/>
</dbReference>
<dbReference type="Gene3D" id="2.40.37.20">
    <property type="entry name" value="D-serine dehydratase-like domain"/>
    <property type="match status" value="1"/>
</dbReference>
<dbReference type="SUPFAM" id="SSF51419">
    <property type="entry name" value="PLP-binding barrel"/>
    <property type="match status" value="1"/>
</dbReference>
<dbReference type="GO" id="GO:0009636">
    <property type="term" value="P:response to toxic substance"/>
    <property type="evidence" value="ECO:0007669"/>
    <property type="project" value="UniProtKB-KW"/>
</dbReference>
<evidence type="ECO:0000259" key="16">
    <source>
        <dbReference type="SMART" id="SM01119"/>
    </source>
</evidence>
<evidence type="ECO:0000256" key="9">
    <source>
        <dbReference type="ARBA" id="ARBA00051198"/>
    </source>
</evidence>
<dbReference type="GO" id="GO:0008721">
    <property type="term" value="F:D-serine ammonia-lyase activity"/>
    <property type="evidence" value="ECO:0007669"/>
    <property type="project" value="UniProtKB-EC"/>
</dbReference>
<evidence type="ECO:0000256" key="12">
    <source>
        <dbReference type="ARBA" id="ARBA00069616"/>
    </source>
</evidence>
<comment type="caution">
    <text evidence="17">The sequence shown here is derived from an EMBL/GenBank/DDBJ whole genome shotgun (WGS) entry which is preliminary data.</text>
</comment>
<dbReference type="Pfam" id="PF01168">
    <property type="entry name" value="Ala_racemase_N"/>
    <property type="match status" value="1"/>
</dbReference>
<evidence type="ECO:0000256" key="7">
    <source>
        <dbReference type="ARBA" id="ARBA00022898"/>
    </source>
</evidence>
<keyword evidence="4" id="KW-0216">Detoxification</keyword>
<dbReference type="PANTHER" id="PTHR28004:SF2">
    <property type="entry name" value="D-SERINE DEHYDRATASE"/>
    <property type="match status" value="1"/>
</dbReference>
<evidence type="ECO:0000256" key="14">
    <source>
        <dbReference type="SAM" id="MobiDB-lite"/>
    </source>
</evidence>
<dbReference type="VEuPathDB" id="FungiDB:ASPNIDRAFT2_1099846"/>
<feature type="compositionally biased region" description="Basic and acidic residues" evidence="14">
    <location>
        <begin position="553"/>
        <end position="575"/>
    </location>
</feature>
<dbReference type="AlphaFoldDB" id="A0A505I8D4"/>
<protein>
    <recommendedName>
        <fullName evidence="12">D-serine dehydratase</fullName>
        <ecNumber evidence="11">4.3.1.18</ecNumber>
    </recommendedName>
    <alternativeName>
        <fullName evidence="13">D-serine deaminase</fullName>
    </alternativeName>
</protein>
<dbReference type="InterPro" id="IPR051466">
    <property type="entry name" value="D-amino_acid_metab_enzyme"/>
</dbReference>
<keyword evidence="8" id="KW-0456">Lyase</keyword>
<reference evidence="18" key="1">
    <citation type="submission" date="2018-10" db="EMBL/GenBank/DDBJ databases">
        <title>FDA dAtabase for Regulatory Grade micrObial Sequences (FDA-ARGOS): Supporting development and validation of Infectious Disease Dx tests.</title>
        <authorList>
            <person name="Kerrigan L."/>
            <person name="Tallon L."/>
            <person name="Sadzewicz L."/>
            <person name="Sengamalay N."/>
            <person name="Ott S."/>
            <person name="Godinez A."/>
            <person name="Nagaraj S."/>
            <person name="Vavikolanu K."/>
            <person name="Nadendla S."/>
            <person name="George J."/>
            <person name="Sichtig H."/>
        </authorList>
    </citation>
    <scope>NUCLEOTIDE SEQUENCE [LARGE SCALE GENOMIC DNA]</scope>
    <source>
        <strain evidence="18">FDAARGOS_311</strain>
    </source>
</reference>
<dbReference type="Proteomes" id="UP000197666">
    <property type="component" value="Unassembled WGS sequence"/>
</dbReference>